<evidence type="ECO:0000313" key="3">
    <source>
        <dbReference type="EMBL" id="OMO59964.1"/>
    </source>
</evidence>
<organism evidence="3 4">
    <name type="scientific">Corchorus capsularis</name>
    <name type="common">Jute</name>
    <dbReference type="NCBI Taxonomy" id="210143"/>
    <lineage>
        <taxon>Eukaryota</taxon>
        <taxon>Viridiplantae</taxon>
        <taxon>Streptophyta</taxon>
        <taxon>Embryophyta</taxon>
        <taxon>Tracheophyta</taxon>
        <taxon>Spermatophyta</taxon>
        <taxon>Magnoliopsida</taxon>
        <taxon>eudicotyledons</taxon>
        <taxon>Gunneridae</taxon>
        <taxon>Pentapetalae</taxon>
        <taxon>rosids</taxon>
        <taxon>malvids</taxon>
        <taxon>Malvales</taxon>
        <taxon>Malvaceae</taxon>
        <taxon>Grewioideae</taxon>
        <taxon>Apeibeae</taxon>
        <taxon>Corchorus</taxon>
    </lineage>
</organism>
<keyword evidence="2" id="KW-0812">Transmembrane</keyword>
<feature type="region of interest" description="Disordered" evidence="1">
    <location>
        <begin position="1"/>
        <end position="52"/>
    </location>
</feature>
<feature type="transmembrane region" description="Helical" evidence="2">
    <location>
        <begin position="90"/>
        <end position="109"/>
    </location>
</feature>
<dbReference type="Proteomes" id="UP000188268">
    <property type="component" value="Unassembled WGS sequence"/>
</dbReference>
<feature type="compositionally biased region" description="Polar residues" evidence="1">
    <location>
        <begin position="1"/>
        <end position="11"/>
    </location>
</feature>
<sequence length="125" mass="13822">MQQEIGVSTRPQRIKRRSTLLEGFETDQSSSDQRTHLVDPLVAPPPSYQRRTKCPCRIHRSSIELPPTKMFAPMINPIASGAIAPKINPIVKLLIVVAVKLLIAVGSVIRGTSGSRGGRSRHHRR</sequence>
<comment type="caution">
    <text evidence="3">The sequence shown here is derived from an EMBL/GenBank/DDBJ whole genome shotgun (WGS) entry which is preliminary data.</text>
</comment>
<keyword evidence="2" id="KW-1133">Transmembrane helix</keyword>
<protein>
    <submittedName>
        <fullName evidence="3">Uncharacterized protein</fullName>
    </submittedName>
</protein>
<keyword evidence="2" id="KW-0472">Membrane</keyword>
<dbReference type="EMBL" id="AWWV01013811">
    <property type="protein sequence ID" value="OMO59964.1"/>
    <property type="molecule type" value="Genomic_DNA"/>
</dbReference>
<keyword evidence="4" id="KW-1185">Reference proteome</keyword>
<evidence type="ECO:0000256" key="1">
    <source>
        <dbReference type="SAM" id="MobiDB-lite"/>
    </source>
</evidence>
<gene>
    <name evidence="3" type="ORF">CCACVL1_24507</name>
</gene>
<name>A0A1R3GPC2_COCAP</name>
<proteinExistence type="predicted"/>
<evidence type="ECO:0000256" key="2">
    <source>
        <dbReference type="SAM" id="Phobius"/>
    </source>
</evidence>
<dbReference type="AlphaFoldDB" id="A0A1R3GPC2"/>
<dbReference type="Gramene" id="OMO59964">
    <property type="protein sequence ID" value="OMO59964"/>
    <property type="gene ID" value="CCACVL1_24507"/>
</dbReference>
<evidence type="ECO:0000313" key="4">
    <source>
        <dbReference type="Proteomes" id="UP000188268"/>
    </source>
</evidence>
<reference evidence="3 4" key="1">
    <citation type="submission" date="2013-09" db="EMBL/GenBank/DDBJ databases">
        <title>Corchorus capsularis genome sequencing.</title>
        <authorList>
            <person name="Alam M."/>
            <person name="Haque M.S."/>
            <person name="Islam M.S."/>
            <person name="Emdad E.M."/>
            <person name="Islam M.M."/>
            <person name="Ahmed B."/>
            <person name="Halim A."/>
            <person name="Hossen Q.M.M."/>
            <person name="Hossain M.Z."/>
            <person name="Ahmed R."/>
            <person name="Khan M.M."/>
            <person name="Islam R."/>
            <person name="Rashid M.M."/>
            <person name="Khan S.A."/>
            <person name="Rahman M.S."/>
            <person name="Alam M."/>
        </authorList>
    </citation>
    <scope>NUCLEOTIDE SEQUENCE [LARGE SCALE GENOMIC DNA]</scope>
    <source>
        <strain evidence="4">cv. CVL-1</strain>
        <tissue evidence="3">Whole seedling</tissue>
    </source>
</reference>
<accession>A0A1R3GPC2</accession>